<reference evidence="14 15" key="1">
    <citation type="submission" date="2018-08" db="EMBL/GenBank/DDBJ databases">
        <title>Bacillus jemisoniae sp. nov., Bacillus chryseoplanitiae sp. nov., Bacillus resnikiae sp. nov., and Bacillus frankliniae sp. nov., isolated from Viking spacecraft and associated surfaces.</title>
        <authorList>
            <person name="Seuylemezian A."/>
            <person name="Vaishampayan P."/>
        </authorList>
    </citation>
    <scope>NUCLEOTIDE SEQUENCE [LARGE SCALE GENOMIC DNA]</scope>
    <source>
        <strain evidence="14 15">JJ-247</strain>
    </source>
</reference>
<evidence type="ECO:0000256" key="7">
    <source>
        <dbReference type="ARBA" id="ARBA00022833"/>
    </source>
</evidence>
<dbReference type="InterPro" id="IPR050083">
    <property type="entry name" value="HtpX_protease"/>
</dbReference>
<keyword evidence="15" id="KW-1185">Reference proteome</keyword>
<evidence type="ECO:0000256" key="6">
    <source>
        <dbReference type="ARBA" id="ARBA00022801"/>
    </source>
</evidence>
<comment type="cofactor">
    <cofactor evidence="11">
        <name>Zn(2+)</name>
        <dbReference type="ChEBI" id="CHEBI:29105"/>
    </cofactor>
    <text evidence="11">Binds 1 zinc ion per subunit.</text>
</comment>
<dbReference type="PANTHER" id="PTHR43221:SF1">
    <property type="entry name" value="PROTEASE HTPX"/>
    <property type="match status" value="1"/>
</dbReference>
<dbReference type="GO" id="GO:0005886">
    <property type="term" value="C:plasma membrane"/>
    <property type="evidence" value="ECO:0007669"/>
    <property type="project" value="UniProtKB-SubCell"/>
</dbReference>
<evidence type="ECO:0000313" key="14">
    <source>
        <dbReference type="EMBL" id="RID81747.1"/>
    </source>
</evidence>
<evidence type="ECO:0000256" key="9">
    <source>
        <dbReference type="ARBA" id="ARBA00023049"/>
    </source>
</evidence>
<keyword evidence="9 11" id="KW-0482">Metalloprotease</keyword>
<evidence type="ECO:0000313" key="15">
    <source>
        <dbReference type="Proteomes" id="UP000265816"/>
    </source>
</evidence>
<dbReference type="GO" id="GO:0004222">
    <property type="term" value="F:metalloendopeptidase activity"/>
    <property type="evidence" value="ECO:0007669"/>
    <property type="project" value="InterPro"/>
</dbReference>
<feature type="domain" description="Peptidase M48" evidence="13">
    <location>
        <begin position="50"/>
        <end position="135"/>
    </location>
</feature>
<keyword evidence="6 11" id="KW-0378">Hydrolase</keyword>
<evidence type="ECO:0000256" key="5">
    <source>
        <dbReference type="ARBA" id="ARBA00022723"/>
    </source>
</evidence>
<evidence type="ECO:0000256" key="11">
    <source>
        <dbReference type="RuleBase" id="RU003983"/>
    </source>
</evidence>
<name>A0A398AVQ3_9BACI</name>
<dbReference type="Gene3D" id="3.30.2010.10">
    <property type="entry name" value="Metalloproteases ('zincins'), catalytic domain"/>
    <property type="match status" value="1"/>
</dbReference>
<feature type="transmembrane region" description="Helical" evidence="12">
    <location>
        <begin position="6"/>
        <end position="31"/>
    </location>
</feature>
<dbReference type="GO" id="GO:0006508">
    <property type="term" value="P:proteolysis"/>
    <property type="evidence" value="ECO:0007669"/>
    <property type="project" value="UniProtKB-KW"/>
</dbReference>
<evidence type="ECO:0000256" key="10">
    <source>
        <dbReference type="ARBA" id="ARBA00023136"/>
    </source>
</evidence>
<gene>
    <name evidence="14" type="ORF">D1970_21005</name>
</gene>
<dbReference type="OrthoDB" id="9810445at2"/>
<accession>A0A398AVQ3</accession>
<protein>
    <submittedName>
        <fullName evidence="14">M48 family peptidase</fullName>
    </submittedName>
</protein>
<dbReference type="CDD" id="cd07325">
    <property type="entry name" value="M48_Ste24p_like"/>
    <property type="match status" value="1"/>
</dbReference>
<feature type="domain" description="Peptidase M48" evidence="13">
    <location>
        <begin position="141"/>
        <end position="223"/>
    </location>
</feature>
<dbReference type="InterPro" id="IPR001915">
    <property type="entry name" value="Peptidase_M48"/>
</dbReference>
<evidence type="ECO:0000256" key="4">
    <source>
        <dbReference type="ARBA" id="ARBA00022692"/>
    </source>
</evidence>
<evidence type="ECO:0000256" key="1">
    <source>
        <dbReference type="ARBA" id="ARBA00004651"/>
    </source>
</evidence>
<dbReference type="Pfam" id="PF01435">
    <property type="entry name" value="Peptidase_M48"/>
    <property type="match status" value="2"/>
</dbReference>
<evidence type="ECO:0000256" key="8">
    <source>
        <dbReference type="ARBA" id="ARBA00022989"/>
    </source>
</evidence>
<dbReference type="PANTHER" id="PTHR43221">
    <property type="entry name" value="PROTEASE HTPX"/>
    <property type="match status" value="1"/>
</dbReference>
<evidence type="ECO:0000256" key="12">
    <source>
        <dbReference type="SAM" id="Phobius"/>
    </source>
</evidence>
<dbReference type="GO" id="GO:0046872">
    <property type="term" value="F:metal ion binding"/>
    <property type="evidence" value="ECO:0007669"/>
    <property type="project" value="UniProtKB-KW"/>
</dbReference>
<comment type="subcellular location">
    <subcellularLocation>
        <location evidence="1">Cell membrane</location>
        <topology evidence="1">Multi-pass membrane protein</topology>
    </subcellularLocation>
</comment>
<dbReference type="EMBL" id="QWVT01000049">
    <property type="protein sequence ID" value="RID81747.1"/>
    <property type="molecule type" value="Genomic_DNA"/>
</dbReference>
<dbReference type="AlphaFoldDB" id="A0A398AVQ3"/>
<evidence type="ECO:0000259" key="13">
    <source>
        <dbReference type="Pfam" id="PF01435"/>
    </source>
</evidence>
<dbReference type="Proteomes" id="UP000265816">
    <property type="component" value="Unassembled WGS sequence"/>
</dbReference>
<keyword evidence="8 12" id="KW-1133">Transmembrane helix</keyword>
<evidence type="ECO:0000256" key="3">
    <source>
        <dbReference type="ARBA" id="ARBA00022670"/>
    </source>
</evidence>
<proteinExistence type="inferred from homology"/>
<comment type="similarity">
    <text evidence="11">Belongs to the peptidase M48 family.</text>
</comment>
<organism evidence="14 15">
    <name type="scientific">Mesobacillus zeae</name>
    <dbReference type="NCBI Taxonomy" id="1917180"/>
    <lineage>
        <taxon>Bacteria</taxon>
        <taxon>Bacillati</taxon>
        <taxon>Bacillota</taxon>
        <taxon>Bacilli</taxon>
        <taxon>Bacillales</taxon>
        <taxon>Bacillaceae</taxon>
        <taxon>Mesobacillus</taxon>
    </lineage>
</organism>
<sequence length="250" mass="28153">MIISVLVYLLLLITFVGILYIPLIFGVTLFIHGIAIGNIRNNGVRLNKNQFPKIYARAEKIAFDMGIREVPNIYILQSDGILNAFATRFFGKNFIILYSDIVEIAENGFEKELDFIIAHELVHIKRKHITKQMFILPAMWFPLLGNAYSRACEHTCDKLAAAYINNPESSIKALGILAVGKTLVRELNYAEYVGNAKFESGFFTWFSTVLSTHPPLPQRITEVYRIAPMFPSSPIASPERPKASVSQVQA</sequence>
<keyword evidence="4 12" id="KW-0812">Transmembrane</keyword>
<keyword evidence="3 11" id="KW-0645">Protease</keyword>
<keyword evidence="5" id="KW-0479">Metal-binding</keyword>
<keyword evidence="10 12" id="KW-0472">Membrane</keyword>
<keyword evidence="7 11" id="KW-0862">Zinc</keyword>
<keyword evidence="2" id="KW-1003">Cell membrane</keyword>
<evidence type="ECO:0000256" key="2">
    <source>
        <dbReference type="ARBA" id="ARBA00022475"/>
    </source>
</evidence>
<comment type="caution">
    <text evidence="14">The sequence shown here is derived from an EMBL/GenBank/DDBJ whole genome shotgun (WGS) entry which is preliminary data.</text>
</comment>